<dbReference type="PANTHER" id="PTHR21139">
    <property type="entry name" value="TRIOSEPHOSPHATE ISOMERASE"/>
    <property type="match status" value="1"/>
</dbReference>
<dbReference type="UniPathway" id="UPA00109">
    <property type="reaction ID" value="UER00189"/>
</dbReference>
<dbReference type="GO" id="GO:0005829">
    <property type="term" value="C:cytosol"/>
    <property type="evidence" value="ECO:0007669"/>
    <property type="project" value="TreeGrafter"/>
</dbReference>
<comment type="pathway">
    <text evidence="8 9">Carbohydrate degradation; glycolysis; D-glyceraldehyde 3-phosphate from glycerone phosphate: step 1/1.</text>
</comment>
<feature type="binding site" evidence="8">
    <location>
        <begin position="12"/>
        <end position="14"/>
    </location>
    <ligand>
        <name>substrate</name>
    </ligand>
</feature>
<dbReference type="PATRIC" id="fig|1607817.3.peg.228"/>
<evidence type="ECO:0000256" key="5">
    <source>
        <dbReference type="ARBA" id="ARBA00022490"/>
    </source>
</evidence>
<comment type="pathway">
    <text evidence="2">Carbohydrate metabolism; erythritol degradation.</text>
</comment>
<organism evidence="10 11">
    <name type="scientific">Candidatus Arcanibacter lacustris</name>
    <dbReference type="NCBI Taxonomy" id="1607817"/>
    <lineage>
        <taxon>Bacteria</taxon>
        <taxon>Pseudomonadati</taxon>
        <taxon>Pseudomonadota</taxon>
        <taxon>Alphaproteobacteria</taxon>
        <taxon>Rickettsiales</taxon>
        <taxon>Candidatus Arcanibacter</taxon>
    </lineage>
</organism>
<evidence type="ECO:0000313" key="11">
    <source>
        <dbReference type="Proteomes" id="UP000033358"/>
    </source>
</evidence>
<comment type="function">
    <text evidence="8">Involved in the gluconeogenesis. Catalyzes stereospecifically the conversion of dihydroxyacetone phosphate (DHAP) to D-glyceraldehyde-3-phosphate (G3P).</text>
</comment>
<dbReference type="InterPro" id="IPR020861">
    <property type="entry name" value="Triosephosphate_isomerase_AS"/>
</dbReference>
<accession>A0A0F5MPR2</accession>
<dbReference type="AlphaFoldDB" id="A0A0F5MPR2"/>
<dbReference type="GO" id="GO:0046166">
    <property type="term" value="P:glyceraldehyde-3-phosphate biosynthetic process"/>
    <property type="evidence" value="ECO:0007669"/>
    <property type="project" value="TreeGrafter"/>
</dbReference>
<keyword evidence="11" id="KW-1185">Reference proteome</keyword>
<evidence type="ECO:0000256" key="4">
    <source>
        <dbReference type="ARBA" id="ARBA00022432"/>
    </source>
</evidence>
<dbReference type="EC" id="5.3.1.1" evidence="8 9"/>
<evidence type="ECO:0000256" key="3">
    <source>
        <dbReference type="ARBA" id="ARBA00007422"/>
    </source>
</evidence>
<dbReference type="SUPFAM" id="SSF51351">
    <property type="entry name" value="Triosephosphate isomerase (TIM)"/>
    <property type="match status" value="1"/>
</dbReference>
<dbReference type="NCBIfam" id="TIGR00419">
    <property type="entry name" value="tim"/>
    <property type="match status" value="1"/>
</dbReference>
<proteinExistence type="inferred from homology"/>
<dbReference type="GO" id="GO:0019563">
    <property type="term" value="P:glycerol catabolic process"/>
    <property type="evidence" value="ECO:0007669"/>
    <property type="project" value="TreeGrafter"/>
</dbReference>
<evidence type="ECO:0000313" key="10">
    <source>
        <dbReference type="EMBL" id="KKB96671.1"/>
    </source>
</evidence>
<dbReference type="Gene3D" id="3.20.20.70">
    <property type="entry name" value="Aldolase class I"/>
    <property type="match status" value="1"/>
</dbReference>
<evidence type="ECO:0000256" key="1">
    <source>
        <dbReference type="ARBA" id="ARBA00000148"/>
    </source>
</evidence>
<reference evidence="10 11" key="1">
    <citation type="submission" date="2015-02" db="EMBL/GenBank/DDBJ databases">
        <title>Single cell genomics of a rare environmental alphaproteobacterium provides unique insights into Rickettsiaceae evolution.</title>
        <authorList>
            <person name="Martijn J."/>
            <person name="Schulz F."/>
            <person name="Zaremba-Niedzwiedzka K."/>
            <person name="Viklund J."/>
            <person name="Stepanauskas R."/>
            <person name="Andersson S.G.E."/>
            <person name="Horn M."/>
            <person name="Guy L."/>
            <person name="Ettema T.J.G."/>
        </authorList>
    </citation>
    <scope>NUCLEOTIDE SEQUENCE [LARGE SCALE GENOMIC DNA]</scope>
    <source>
        <strain evidence="10 11">SCGC AAA041-L04</strain>
    </source>
</reference>
<dbReference type="Pfam" id="PF00121">
    <property type="entry name" value="TIM"/>
    <property type="match status" value="1"/>
</dbReference>
<comment type="catalytic activity">
    <reaction evidence="1">
        <text>L-erythrulose 1-phosphate = D-erythrulose 4-phosphate</text>
        <dbReference type="Rhea" id="RHEA:49588"/>
        <dbReference type="ChEBI" id="CHEBI:58002"/>
        <dbReference type="ChEBI" id="CHEBI:90796"/>
        <dbReference type="EC" id="5.3.1.33"/>
    </reaction>
</comment>
<comment type="subunit">
    <text evidence="8 9">Homodimer.</text>
</comment>
<protein>
    <recommendedName>
        <fullName evidence="8 9">Triosephosphate isomerase</fullName>
        <shortName evidence="8">TIM</shortName>
        <shortName evidence="8">TPI</shortName>
        <ecNumber evidence="8 9">5.3.1.1</ecNumber>
    </recommendedName>
    <alternativeName>
        <fullName evidence="8">Triose-phosphate isomerase</fullName>
    </alternativeName>
</protein>
<name>A0A0F5MPR2_9RICK</name>
<evidence type="ECO:0000256" key="7">
    <source>
        <dbReference type="ARBA" id="ARBA00023235"/>
    </source>
</evidence>
<comment type="caution">
    <text evidence="10">The sequence shown here is derived from an EMBL/GenBank/DDBJ whole genome shotgun (WGS) entry which is preliminary data.</text>
</comment>
<comment type="similarity">
    <text evidence="3 8 9">Belongs to the triosephosphate isomerase family.</text>
</comment>
<gene>
    <name evidence="8 10" type="primary">tpiA</name>
    <name evidence="10" type="ORF">SZ25_00227</name>
</gene>
<dbReference type="InterPro" id="IPR000652">
    <property type="entry name" value="Triosephosphate_isomerase"/>
</dbReference>
<comment type="pathway">
    <text evidence="8 9">Carbohydrate biosynthesis; gluconeogenesis.</text>
</comment>
<dbReference type="GO" id="GO:0006096">
    <property type="term" value="P:glycolytic process"/>
    <property type="evidence" value="ECO:0007669"/>
    <property type="project" value="UniProtKB-UniRule"/>
</dbReference>
<comment type="caution">
    <text evidence="8">Lacks conserved residue(s) required for the propagation of feature annotation.</text>
</comment>
<dbReference type="PROSITE" id="PS51440">
    <property type="entry name" value="TIM_2"/>
    <property type="match status" value="1"/>
</dbReference>
<dbReference type="HAMAP" id="MF_00147_B">
    <property type="entry name" value="TIM_B"/>
    <property type="match status" value="1"/>
</dbReference>
<evidence type="ECO:0000256" key="8">
    <source>
        <dbReference type="HAMAP-Rule" id="MF_00147"/>
    </source>
</evidence>
<feature type="binding site" evidence="8">
    <location>
        <position position="170"/>
    </location>
    <ligand>
        <name>substrate</name>
    </ligand>
</feature>
<feature type="active site" description="Proton acceptor" evidence="8">
    <location>
        <position position="164"/>
    </location>
</feature>
<dbReference type="InterPro" id="IPR013785">
    <property type="entry name" value="Aldolase_TIM"/>
</dbReference>
<feature type="binding site" evidence="8">
    <location>
        <position position="200"/>
    </location>
    <ligand>
        <name>substrate</name>
    </ligand>
</feature>
<comment type="subcellular location">
    <subcellularLocation>
        <location evidence="8 9">Cytoplasm</location>
    </subcellularLocation>
</comment>
<feature type="active site" description="Electrophile" evidence="8">
    <location>
        <position position="95"/>
    </location>
</feature>
<keyword evidence="5 8" id="KW-0963">Cytoplasm</keyword>
<evidence type="ECO:0000256" key="6">
    <source>
        <dbReference type="ARBA" id="ARBA00023152"/>
    </source>
</evidence>
<dbReference type="EMBL" id="JYHA01000031">
    <property type="protein sequence ID" value="KKB96671.1"/>
    <property type="molecule type" value="Genomic_DNA"/>
</dbReference>
<dbReference type="UniPathway" id="UPA00138"/>
<dbReference type="PANTHER" id="PTHR21139:SF42">
    <property type="entry name" value="TRIOSEPHOSPHATE ISOMERASE"/>
    <property type="match status" value="1"/>
</dbReference>
<dbReference type="Proteomes" id="UP000033358">
    <property type="component" value="Unassembled WGS sequence"/>
</dbReference>
<dbReference type="UniPathway" id="UPA01066"/>
<comment type="catalytic activity">
    <reaction evidence="8 9">
        <text>D-glyceraldehyde 3-phosphate = dihydroxyacetone phosphate</text>
        <dbReference type="Rhea" id="RHEA:18585"/>
        <dbReference type="ChEBI" id="CHEBI:57642"/>
        <dbReference type="ChEBI" id="CHEBI:59776"/>
        <dbReference type="EC" id="5.3.1.1"/>
    </reaction>
</comment>
<sequence>MKKHNKKLVIANWKMNLLKDPAINLARKISEAGDISVDLVICPPDLLIDSIKSQTNISLGAQNCSAHAEDFGACTGDISAAMIKNIGCNYVIIGHSERRKYHKENNDIISAKITNAHKAGLVAIICVGESLEERQEGRSHDIVLNQLSALPPTSTPENTIIAYEPIWAIGTGKSASLTEINQMHEYIRFEKDFKIVYGGSVKCDNAKEILSLGQVDGLLVGAASLDFEQFYKIIK</sequence>
<keyword evidence="7 8" id="KW-0413">Isomerase</keyword>
<keyword evidence="6 8" id="KW-0324">Glycolysis</keyword>
<dbReference type="GO" id="GO:0004807">
    <property type="term" value="F:triose-phosphate isomerase activity"/>
    <property type="evidence" value="ECO:0007669"/>
    <property type="project" value="UniProtKB-UniRule"/>
</dbReference>
<keyword evidence="4 8" id="KW-0312">Gluconeogenesis</keyword>
<dbReference type="InterPro" id="IPR022896">
    <property type="entry name" value="TrioseP_Isoase_bac/euk"/>
</dbReference>
<dbReference type="GO" id="GO:0006094">
    <property type="term" value="P:gluconeogenesis"/>
    <property type="evidence" value="ECO:0007669"/>
    <property type="project" value="UniProtKB-UniRule"/>
</dbReference>
<dbReference type="PROSITE" id="PS00171">
    <property type="entry name" value="TIM_1"/>
    <property type="match status" value="1"/>
</dbReference>
<evidence type="ECO:0000256" key="2">
    <source>
        <dbReference type="ARBA" id="ARBA00004939"/>
    </source>
</evidence>
<dbReference type="CDD" id="cd00311">
    <property type="entry name" value="TIM"/>
    <property type="match status" value="1"/>
</dbReference>
<evidence type="ECO:0000256" key="9">
    <source>
        <dbReference type="RuleBase" id="RU363013"/>
    </source>
</evidence>
<dbReference type="InterPro" id="IPR035990">
    <property type="entry name" value="TIM_sf"/>
</dbReference>